<dbReference type="EMBL" id="JACIBV010000001">
    <property type="protein sequence ID" value="MBB3725404.1"/>
    <property type="molecule type" value="Genomic_DNA"/>
</dbReference>
<dbReference type="RefSeq" id="WP_312895383.1">
    <property type="nucleotide sequence ID" value="NZ_JACIBV010000001.1"/>
</dbReference>
<name>A0A7W5V4G7_9ACTN</name>
<dbReference type="Gene3D" id="3.60.40.10">
    <property type="entry name" value="PPM-type phosphatase domain"/>
    <property type="match status" value="1"/>
</dbReference>
<keyword evidence="1" id="KW-0378">Hydrolase</keyword>
<evidence type="ECO:0000259" key="2">
    <source>
        <dbReference type="SMART" id="SM00331"/>
    </source>
</evidence>
<sequence>MGNDGERMLGGLLQAHHLAAMEDLPALVAEHAKLVGFSQTLIYVADLQQQLLVPLPGQHDAFGKPLEPIRVDVTMAGRAFRQVEIVQARSVSDPHAADRAHAPAGEGPMRLWAPLLDGTERVGVLGVTVPEGGEIIQWRVSQLAALISVLVVSKRPHSDSYAQLVRTSPMALSAEVLWNLLPPGTFANNDVVVSAALEPAYAVGGDAYDYAIDGDTLHLSIFDAMGHDTAAGLTATLAVGACRNSRRQGADLFATSETIDAEIAEQFTGRFATGILASLDLQSGLLSWVNRGHHPPLVIREGRLVATLASLPDPPMGFRMETSTGVLHYRLQPGDRLLFYTDGIIEAQSPEGERFGIERFIDFVIRREADGVPAPETLRRLIQTILEHQHERLQDDATVLTVEWRAHRQYQLILG</sequence>
<feature type="domain" description="PPM-type phosphatase" evidence="2">
    <location>
        <begin position="188"/>
        <end position="404"/>
    </location>
</feature>
<dbReference type="SMART" id="SM00331">
    <property type="entry name" value="PP2C_SIG"/>
    <property type="match status" value="1"/>
</dbReference>
<dbReference type="PANTHER" id="PTHR43156:SF2">
    <property type="entry name" value="STAGE II SPORULATION PROTEIN E"/>
    <property type="match status" value="1"/>
</dbReference>
<evidence type="ECO:0000256" key="1">
    <source>
        <dbReference type="ARBA" id="ARBA00022801"/>
    </source>
</evidence>
<dbReference type="InterPro" id="IPR001932">
    <property type="entry name" value="PPM-type_phosphatase-like_dom"/>
</dbReference>
<dbReference type="InterPro" id="IPR052016">
    <property type="entry name" value="Bact_Sigma-Reg"/>
</dbReference>
<dbReference type="AlphaFoldDB" id="A0A7W5V4G7"/>
<gene>
    <name evidence="3" type="ORF">FHR33_001264</name>
</gene>
<protein>
    <recommendedName>
        <fullName evidence="2">PPM-type phosphatase domain-containing protein</fullName>
    </recommendedName>
</protein>
<dbReference type="Proteomes" id="UP000579945">
    <property type="component" value="Unassembled WGS sequence"/>
</dbReference>
<evidence type="ECO:0000313" key="4">
    <source>
        <dbReference type="Proteomes" id="UP000579945"/>
    </source>
</evidence>
<reference evidence="3 4" key="1">
    <citation type="submission" date="2020-08" db="EMBL/GenBank/DDBJ databases">
        <title>Sequencing the genomes of 1000 actinobacteria strains.</title>
        <authorList>
            <person name="Klenk H.-P."/>
        </authorList>
    </citation>
    <scope>NUCLEOTIDE SEQUENCE [LARGE SCALE GENOMIC DNA]</scope>
    <source>
        <strain evidence="3 4">DSM 44320</strain>
    </source>
</reference>
<dbReference type="GeneID" id="95387830"/>
<dbReference type="PANTHER" id="PTHR43156">
    <property type="entry name" value="STAGE II SPORULATION PROTEIN E-RELATED"/>
    <property type="match status" value="1"/>
</dbReference>
<evidence type="ECO:0000313" key="3">
    <source>
        <dbReference type="EMBL" id="MBB3725404.1"/>
    </source>
</evidence>
<proteinExistence type="predicted"/>
<dbReference type="SUPFAM" id="SSF81606">
    <property type="entry name" value="PP2C-like"/>
    <property type="match status" value="1"/>
</dbReference>
<accession>A0A7W5V4G7</accession>
<dbReference type="InterPro" id="IPR036457">
    <property type="entry name" value="PPM-type-like_dom_sf"/>
</dbReference>
<dbReference type="Pfam" id="PF07228">
    <property type="entry name" value="SpoIIE"/>
    <property type="match status" value="1"/>
</dbReference>
<organism evidence="3 4">
    <name type="scientific">Nonomuraea dietziae</name>
    <dbReference type="NCBI Taxonomy" id="65515"/>
    <lineage>
        <taxon>Bacteria</taxon>
        <taxon>Bacillati</taxon>
        <taxon>Actinomycetota</taxon>
        <taxon>Actinomycetes</taxon>
        <taxon>Streptosporangiales</taxon>
        <taxon>Streptosporangiaceae</taxon>
        <taxon>Nonomuraea</taxon>
    </lineage>
</organism>
<comment type="caution">
    <text evidence="3">The sequence shown here is derived from an EMBL/GenBank/DDBJ whole genome shotgun (WGS) entry which is preliminary data.</text>
</comment>
<keyword evidence="4" id="KW-1185">Reference proteome</keyword>
<dbReference type="GO" id="GO:0016791">
    <property type="term" value="F:phosphatase activity"/>
    <property type="evidence" value="ECO:0007669"/>
    <property type="project" value="TreeGrafter"/>
</dbReference>